<sequence>MIGSLFTLFYAFIFFFNALTILNNQRFLRRIGLPLDPEATSKLSPTRSKIVDLLKIFRGLMIIPLIILNILAIIYEIFLGSNK</sequence>
<dbReference type="GO" id="GO:0006888">
    <property type="term" value="P:endoplasmic reticulum to Golgi vesicle-mediated transport"/>
    <property type="evidence" value="ECO:0007669"/>
    <property type="project" value="TreeGrafter"/>
</dbReference>
<dbReference type="STRING" id="1288291.A0A059F659"/>
<keyword evidence="4" id="KW-0653">Protein transport</keyword>
<evidence type="ECO:0008006" key="11">
    <source>
        <dbReference type="Google" id="ProtNLM"/>
    </source>
</evidence>
<feature type="non-terminal residue" evidence="9">
    <location>
        <position position="1"/>
    </location>
</feature>
<dbReference type="HOGENOM" id="CLU_152125_2_0_1"/>
<reference evidence="10" key="1">
    <citation type="submission" date="2013-02" db="EMBL/GenBank/DDBJ databases">
        <authorList>
            <consortium name="The Broad Institute Genome Sequencing Platform"/>
            <person name="Cuomo C."/>
            <person name="Becnel J."/>
            <person name="Sanscrainte N."/>
            <person name="Walker B."/>
            <person name="Young S.K."/>
            <person name="Zeng Q."/>
            <person name="Gargeya S."/>
            <person name="Fitzgerald M."/>
            <person name="Haas B."/>
            <person name="Abouelleil A."/>
            <person name="Alvarado L."/>
            <person name="Arachchi H.M."/>
            <person name="Berlin A.M."/>
            <person name="Chapman S.B."/>
            <person name="Dewar J."/>
            <person name="Goldberg J."/>
            <person name="Griggs A."/>
            <person name="Gujja S."/>
            <person name="Hansen M."/>
            <person name="Howarth C."/>
            <person name="Imamovic A."/>
            <person name="Larimer J."/>
            <person name="McCowan C."/>
            <person name="Murphy C."/>
            <person name="Neiman D."/>
            <person name="Pearson M."/>
            <person name="Priest M."/>
            <person name="Roberts A."/>
            <person name="Saif S."/>
            <person name="Shea T."/>
            <person name="Sisk P."/>
            <person name="Sykes S."/>
            <person name="Wortman J."/>
            <person name="Nusbaum C."/>
            <person name="Birren B."/>
        </authorList>
    </citation>
    <scope>NUCLEOTIDE SEQUENCE [LARGE SCALE GENOMIC DNA]</scope>
    <source>
        <strain evidence="10">PRA339</strain>
    </source>
</reference>
<evidence type="ECO:0000313" key="10">
    <source>
        <dbReference type="Proteomes" id="UP000030655"/>
    </source>
</evidence>
<protein>
    <recommendedName>
        <fullName evidence="11">Yos1-like protein</fullName>
    </recommendedName>
</protein>
<name>A0A059F659_9MICR</name>
<evidence type="ECO:0000256" key="8">
    <source>
        <dbReference type="SAM" id="Phobius"/>
    </source>
</evidence>
<accession>A0A059F659</accession>
<comment type="similarity">
    <text evidence="7">Belongs to the YOS1 family.</text>
</comment>
<dbReference type="InterPro" id="IPR013880">
    <property type="entry name" value="Yos1"/>
</dbReference>
<dbReference type="PANTHER" id="PTHR15858:SF0">
    <property type="entry name" value="IMMEDIATE EARLY RESPONSE 3-INTERACTING PROTEIN 1"/>
    <property type="match status" value="1"/>
</dbReference>
<feature type="transmembrane region" description="Helical" evidence="8">
    <location>
        <begin position="56"/>
        <end position="78"/>
    </location>
</feature>
<evidence type="ECO:0000256" key="3">
    <source>
        <dbReference type="ARBA" id="ARBA00022692"/>
    </source>
</evidence>
<dbReference type="GO" id="GO:0015031">
    <property type="term" value="P:protein transport"/>
    <property type="evidence" value="ECO:0007669"/>
    <property type="project" value="UniProtKB-KW"/>
</dbReference>
<dbReference type="AlphaFoldDB" id="A0A059F659"/>
<keyword evidence="3 8" id="KW-0812">Transmembrane</keyword>
<dbReference type="GO" id="GO:0005789">
    <property type="term" value="C:endoplasmic reticulum membrane"/>
    <property type="evidence" value="ECO:0007669"/>
    <property type="project" value="TreeGrafter"/>
</dbReference>
<keyword evidence="10" id="KW-1185">Reference proteome</keyword>
<proteinExistence type="inferred from homology"/>
<evidence type="ECO:0000256" key="6">
    <source>
        <dbReference type="ARBA" id="ARBA00023136"/>
    </source>
</evidence>
<comment type="subcellular location">
    <subcellularLocation>
        <location evidence="1">Membrane</location>
    </subcellularLocation>
</comment>
<dbReference type="Pfam" id="PF08571">
    <property type="entry name" value="Yos1"/>
    <property type="match status" value="1"/>
</dbReference>
<evidence type="ECO:0000313" key="9">
    <source>
        <dbReference type="EMBL" id="KCZ82494.1"/>
    </source>
</evidence>
<keyword evidence="5 8" id="KW-1133">Transmembrane helix</keyword>
<dbReference type="GO" id="GO:0000139">
    <property type="term" value="C:Golgi membrane"/>
    <property type="evidence" value="ECO:0007669"/>
    <property type="project" value="TreeGrafter"/>
</dbReference>
<gene>
    <name evidence="9" type="ORF">H312_00152</name>
</gene>
<dbReference type="PANTHER" id="PTHR15858">
    <property type="entry name" value="IMMEDIATE EARLY RESPONSE 3-INTERACTING PROTEIN 1"/>
    <property type="match status" value="1"/>
</dbReference>
<keyword evidence="2" id="KW-0813">Transport</keyword>
<dbReference type="GO" id="GO:0030134">
    <property type="term" value="C:COPII-coated ER to Golgi transport vesicle"/>
    <property type="evidence" value="ECO:0007669"/>
    <property type="project" value="TreeGrafter"/>
</dbReference>
<evidence type="ECO:0000256" key="4">
    <source>
        <dbReference type="ARBA" id="ARBA00022927"/>
    </source>
</evidence>
<organism evidence="9 10">
    <name type="scientific">Anncaliia algerae PRA339</name>
    <dbReference type="NCBI Taxonomy" id="1288291"/>
    <lineage>
        <taxon>Eukaryota</taxon>
        <taxon>Fungi</taxon>
        <taxon>Fungi incertae sedis</taxon>
        <taxon>Microsporidia</taxon>
        <taxon>Tubulinosematoidea</taxon>
        <taxon>Tubulinosematidae</taxon>
        <taxon>Anncaliia</taxon>
    </lineage>
</organism>
<keyword evidence="6 8" id="KW-0472">Membrane</keyword>
<evidence type="ECO:0000256" key="5">
    <source>
        <dbReference type="ARBA" id="ARBA00022989"/>
    </source>
</evidence>
<feature type="transmembrane region" description="Helical" evidence="8">
    <location>
        <begin position="6"/>
        <end position="22"/>
    </location>
</feature>
<dbReference type="EMBL" id="KK365130">
    <property type="protein sequence ID" value="KCZ82494.1"/>
    <property type="molecule type" value="Genomic_DNA"/>
</dbReference>
<dbReference type="VEuPathDB" id="MicrosporidiaDB:H312_00152"/>
<dbReference type="Proteomes" id="UP000030655">
    <property type="component" value="Unassembled WGS sequence"/>
</dbReference>
<reference evidence="9 10" key="2">
    <citation type="submission" date="2014-03" db="EMBL/GenBank/DDBJ databases">
        <title>The Genome Sequence of Anncaliia algerae insect isolate PRA339.</title>
        <authorList>
            <consortium name="The Broad Institute Genome Sequencing Platform"/>
            <consortium name="The Broad Institute Genome Sequencing Center for Infectious Disease"/>
            <person name="Cuomo C."/>
            <person name="Becnel J."/>
            <person name="Sanscrainte N."/>
            <person name="Walker B."/>
            <person name="Young S.K."/>
            <person name="Zeng Q."/>
            <person name="Gargeya S."/>
            <person name="Fitzgerald M."/>
            <person name="Haas B."/>
            <person name="Abouelleil A."/>
            <person name="Alvarado L."/>
            <person name="Arachchi H.M."/>
            <person name="Berlin A.M."/>
            <person name="Chapman S.B."/>
            <person name="Dewar J."/>
            <person name="Goldberg J."/>
            <person name="Griggs A."/>
            <person name="Gujja S."/>
            <person name="Hansen M."/>
            <person name="Howarth C."/>
            <person name="Imamovic A."/>
            <person name="Larimer J."/>
            <person name="McCowan C."/>
            <person name="Murphy C."/>
            <person name="Neiman D."/>
            <person name="Pearson M."/>
            <person name="Priest M."/>
            <person name="Roberts A."/>
            <person name="Saif S."/>
            <person name="Shea T."/>
            <person name="Sisk P."/>
            <person name="Sykes S."/>
            <person name="Wortman J."/>
            <person name="Nusbaum C."/>
            <person name="Birren B."/>
        </authorList>
    </citation>
    <scope>NUCLEOTIDE SEQUENCE [LARGE SCALE GENOMIC DNA]</scope>
    <source>
        <strain evidence="9 10">PRA339</strain>
    </source>
</reference>
<evidence type="ECO:0000256" key="2">
    <source>
        <dbReference type="ARBA" id="ARBA00022448"/>
    </source>
</evidence>
<dbReference type="OrthoDB" id="15356at2759"/>
<evidence type="ECO:0000256" key="7">
    <source>
        <dbReference type="ARBA" id="ARBA00024203"/>
    </source>
</evidence>
<evidence type="ECO:0000256" key="1">
    <source>
        <dbReference type="ARBA" id="ARBA00004370"/>
    </source>
</evidence>